<organism evidence="1 2">
    <name type="scientific">Bradyrhizobium quebecense</name>
    <dbReference type="NCBI Taxonomy" id="2748629"/>
    <lineage>
        <taxon>Bacteria</taxon>
        <taxon>Pseudomonadati</taxon>
        <taxon>Pseudomonadota</taxon>
        <taxon>Alphaproteobacteria</taxon>
        <taxon>Hyphomicrobiales</taxon>
        <taxon>Nitrobacteraceae</taxon>
        <taxon>Bradyrhizobium</taxon>
    </lineage>
</organism>
<protein>
    <submittedName>
        <fullName evidence="1">Uncharacterized protein</fullName>
    </submittedName>
</protein>
<keyword evidence="2" id="KW-1185">Reference proteome</keyword>
<gene>
    <name evidence="1" type="ORF">J4P68_0009645</name>
</gene>
<reference evidence="1 2" key="1">
    <citation type="journal article" date="2021" name="Int. J. Syst. Evol. Microbiol.">
        <title>Bradyrhizobium septentrionale sp. nov. (sv. septentrionale) and Bradyrhizobium quebecense sp. nov. (sv. septentrionale) associated with legumes native to Canada possess rearranged symbiosis genes and numerous insertion sequences.</title>
        <authorList>
            <person name="Bromfield E.S.P."/>
            <person name="Cloutier S."/>
        </authorList>
    </citation>
    <scope>NUCLEOTIDE SEQUENCE [LARGE SCALE GENOMIC DNA]</scope>
    <source>
        <strain evidence="1 2">12S5</strain>
    </source>
</reference>
<accession>A0ACD3VEY0</accession>
<dbReference type="EMBL" id="CP088282">
    <property type="protein sequence ID" value="UGY04973.1"/>
    <property type="molecule type" value="Genomic_DNA"/>
</dbReference>
<evidence type="ECO:0000313" key="2">
    <source>
        <dbReference type="Proteomes" id="UP000692816"/>
    </source>
</evidence>
<dbReference type="Proteomes" id="UP000692816">
    <property type="component" value="Chromosome"/>
</dbReference>
<sequence length="146" mass="16722">MPSPGVPRIDHVTRHPAIQRIYLEVSNAQGDRNTIMCGAGAPAMPRSPSIVPHQIDHDTYLVLNDFGRLGRAWCETDEEGSDRKTLIRRLLDDHYSHPVRIVAFNTSEGWSRDVTTDIADELRRRFVEYDEVPRSVLEFVETAMRH</sequence>
<name>A0ACD3VEY0_9BRAD</name>
<evidence type="ECO:0000313" key="1">
    <source>
        <dbReference type="EMBL" id="UGY04973.1"/>
    </source>
</evidence>
<proteinExistence type="predicted"/>